<evidence type="ECO:0000256" key="1">
    <source>
        <dbReference type="SAM" id="MobiDB-lite"/>
    </source>
</evidence>
<proteinExistence type="predicted"/>
<dbReference type="OrthoDB" id="243317at2759"/>
<keyword evidence="5" id="KW-1185">Reference proteome</keyword>
<feature type="chain" id="PRO_5018594804" evidence="3">
    <location>
        <begin position="26"/>
        <end position="545"/>
    </location>
</feature>
<dbReference type="Proteomes" id="UP000284403">
    <property type="component" value="Unassembled WGS sequence"/>
</dbReference>
<evidence type="ECO:0000313" key="4">
    <source>
        <dbReference type="EMBL" id="RNF02405.1"/>
    </source>
</evidence>
<feature type="transmembrane region" description="Helical" evidence="2">
    <location>
        <begin position="275"/>
        <end position="297"/>
    </location>
</feature>
<accession>A0A3R7NGM6</accession>
<feature type="compositionally biased region" description="Basic and acidic residues" evidence="1">
    <location>
        <begin position="441"/>
        <end position="453"/>
    </location>
</feature>
<evidence type="ECO:0000256" key="2">
    <source>
        <dbReference type="SAM" id="Phobius"/>
    </source>
</evidence>
<feature type="region of interest" description="Disordered" evidence="1">
    <location>
        <begin position="425"/>
        <end position="472"/>
    </location>
</feature>
<protein>
    <submittedName>
        <fullName evidence="4">Uncharacterized protein</fullName>
    </submittedName>
</protein>
<sequence>MLFSPAKMCIVLLLLVLCGPATGAAAQVDVHVVNLTVVAVGWPRTVEELSHYTKTVTSVVCGPLASAAAAANRTPIPCGGLLAPVGEEQLSVQVSASTASPGNAFLVRRTFWDWAQTSAPAMLEALTNAVSAVAPTPLSTLSKVAGVYTVPCRSNAGSAVLPLCETTNNCLTSIIVDGLEEDVSSVFCGYVPSPCGSYIAAKMLSSDQVLVNITNLPNTLEVALLFMDQVRSSVLHASRIQLYSDGQLALIYATDENELYDKGIKVLPQCGVETALWMLSFIALIPILFLLFCYLWCMGRHHAKKLERKAIVEDELRAQGMSDAQGAAGSAPGAQRFATYASDYPQEMSASQVRPEQQQTDAYGGYNQFVAGENFAYPQEVADDAQREGDAVNDVYAQQAYNEVEEAAFGDEYVEPSLAATYQDGGMRVEESQSHAPTRFSSEEESRPVEKAGYEGSGRGTASLRGRTSAQVAPAHRQAPFSVLLYCRRWSWEQRLAGQRTASPVELPAHRCCLSGCGRRLPLFPPPLTSLLLNLLVSRQTHSRE</sequence>
<reference evidence="4 5" key="1">
    <citation type="journal article" date="2018" name="BMC Genomics">
        <title>Genomic comparison of Trypanosoma conorhini and Trypanosoma rangeli to Trypanosoma cruzi strains of high and low virulence.</title>
        <authorList>
            <person name="Bradwell K.R."/>
            <person name="Koparde V.N."/>
            <person name="Matveyev A.V."/>
            <person name="Serrano M.G."/>
            <person name="Alves J.M."/>
            <person name="Parikh H."/>
            <person name="Huang B."/>
            <person name="Lee V."/>
            <person name="Espinosa-Alvarez O."/>
            <person name="Ortiz P.A."/>
            <person name="Costa-Martins A.G."/>
            <person name="Teixeira M.M."/>
            <person name="Buck G.A."/>
        </authorList>
    </citation>
    <scope>NUCLEOTIDE SEQUENCE [LARGE SCALE GENOMIC DNA]</scope>
    <source>
        <strain evidence="4 5">025E</strain>
    </source>
</reference>
<keyword evidence="3" id="KW-0732">Signal</keyword>
<name>A0A3R7NGM6_9TRYP</name>
<organism evidence="4 5">
    <name type="scientific">Trypanosoma conorhini</name>
    <dbReference type="NCBI Taxonomy" id="83891"/>
    <lineage>
        <taxon>Eukaryota</taxon>
        <taxon>Discoba</taxon>
        <taxon>Euglenozoa</taxon>
        <taxon>Kinetoplastea</taxon>
        <taxon>Metakinetoplastina</taxon>
        <taxon>Trypanosomatida</taxon>
        <taxon>Trypanosomatidae</taxon>
        <taxon>Trypanosoma</taxon>
    </lineage>
</organism>
<keyword evidence="2" id="KW-0812">Transmembrane</keyword>
<gene>
    <name evidence="4" type="ORF">Tco025E_08404</name>
</gene>
<evidence type="ECO:0000256" key="3">
    <source>
        <dbReference type="SAM" id="SignalP"/>
    </source>
</evidence>
<comment type="caution">
    <text evidence="4">The sequence shown here is derived from an EMBL/GenBank/DDBJ whole genome shotgun (WGS) entry which is preliminary data.</text>
</comment>
<feature type="signal peptide" evidence="3">
    <location>
        <begin position="1"/>
        <end position="25"/>
    </location>
</feature>
<dbReference type="AlphaFoldDB" id="A0A3R7NGM6"/>
<evidence type="ECO:0000313" key="5">
    <source>
        <dbReference type="Proteomes" id="UP000284403"/>
    </source>
</evidence>
<dbReference type="RefSeq" id="XP_029224644.1">
    <property type="nucleotide sequence ID" value="XM_029375254.1"/>
</dbReference>
<keyword evidence="2" id="KW-1133">Transmembrane helix</keyword>
<dbReference type="GeneID" id="40322015"/>
<keyword evidence="2" id="KW-0472">Membrane</keyword>
<dbReference type="EMBL" id="MKKU01000774">
    <property type="protein sequence ID" value="RNF02405.1"/>
    <property type="molecule type" value="Genomic_DNA"/>
</dbReference>